<gene>
    <name evidence="2" type="ordered locus">Bcell_3886</name>
</gene>
<accession>E6TUX3</accession>
<dbReference type="HOGENOM" id="CLU_068226_0_2_9"/>
<dbReference type="KEGG" id="bco:Bcell_3886"/>
<evidence type="ECO:0000313" key="3">
    <source>
        <dbReference type="Proteomes" id="UP000001401"/>
    </source>
</evidence>
<dbReference type="SUPFAM" id="SSF143422">
    <property type="entry name" value="Transposase IS200-like"/>
    <property type="match status" value="1"/>
</dbReference>
<reference evidence="2 3" key="1">
    <citation type="submission" date="2010-12" db="EMBL/GenBank/DDBJ databases">
        <title>Complete sequence of Bacillus cellulosilyticus DSM 2522.</title>
        <authorList>
            <consortium name="US DOE Joint Genome Institute"/>
            <person name="Lucas S."/>
            <person name="Copeland A."/>
            <person name="Lapidus A."/>
            <person name="Cheng J.-F."/>
            <person name="Bruce D."/>
            <person name="Goodwin L."/>
            <person name="Pitluck S."/>
            <person name="Chertkov O."/>
            <person name="Detter J.C."/>
            <person name="Han C."/>
            <person name="Tapia R."/>
            <person name="Land M."/>
            <person name="Hauser L."/>
            <person name="Jeffries C."/>
            <person name="Kyrpides N."/>
            <person name="Ivanova N."/>
            <person name="Mikhailova N."/>
            <person name="Brumm P."/>
            <person name="Mead D."/>
            <person name="Woyke T."/>
        </authorList>
    </citation>
    <scope>NUCLEOTIDE SEQUENCE [LARGE SCALE GENOMIC DNA]</scope>
    <source>
        <strain evidence="3">ATCC 21833 / DSM 2522 / FERM P-1141 / JCM 9156 / N-4</strain>
    </source>
</reference>
<dbReference type="eggNOG" id="COG1943">
    <property type="taxonomic scope" value="Bacteria"/>
</dbReference>
<dbReference type="Pfam" id="PF01797">
    <property type="entry name" value="Y1_Tnp"/>
    <property type="match status" value="1"/>
</dbReference>
<protein>
    <recommendedName>
        <fullName evidence="1">Transposase IS200-like domain-containing protein</fullName>
    </recommendedName>
</protein>
<proteinExistence type="predicted"/>
<dbReference type="GO" id="GO:0004803">
    <property type="term" value="F:transposase activity"/>
    <property type="evidence" value="ECO:0007669"/>
    <property type="project" value="InterPro"/>
</dbReference>
<dbReference type="InterPro" id="IPR002686">
    <property type="entry name" value="Transposase_17"/>
</dbReference>
<dbReference type="RefSeq" id="WP_013490455.1">
    <property type="nucleotide sequence ID" value="NC_014829.1"/>
</dbReference>
<evidence type="ECO:0000259" key="1">
    <source>
        <dbReference type="SMART" id="SM01321"/>
    </source>
</evidence>
<keyword evidence="3" id="KW-1185">Reference proteome</keyword>
<dbReference type="GO" id="GO:0006313">
    <property type="term" value="P:DNA transposition"/>
    <property type="evidence" value="ECO:0007669"/>
    <property type="project" value="InterPro"/>
</dbReference>
<dbReference type="Gene3D" id="3.30.70.1290">
    <property type="entry name" value="Transposase IS200-like"/>
    <property type="match status" value="1"/>
</dbReference>
<evidence type="ECO:0000313" key="2">
    <source>
        <dbReference type="EMBL" id="ADU32125.1"/>
    </source>
</evidence>
<sequence length="253" mass="30148">MPRKPRKKSKTAIYHIMLRGINKQTIFEDDNDKHKFLETLAKYKVISCFELYGYCLMDNHVHLLMMETKEPISTIMKRISSSYVYWYNRKYHRCGHLFQERFKSESVESARYFITVLRYIHQNPLRAGLVESVFDCKWTSIHEYLHKVHITDIDRALNLFSSDRSIAMEQFLSHTQKENTDQCFESNQKWRLSDDQVREILRTRGVNSNSMLQQMDRESRYAVLAHLKKLEGVSIRQISRITGVSKSIIERIK</sequence>
<organism evidence="2 3">
    <name type="scientific">Evansella cellulosilytica (strain ATCC 21833 / DSM 2522 / FERM P-1141 / JCM 9156 / N-4)</name>
    <name type="common">Bacillus cellulosilyticus</name>
    <dbReference type="NCBI Taxonomy" id="649639"/>
    <lineage>
        <taxon>Bacteria</taxon>
        <taxon>Bacillati</taxon>
        <taxon>Bacillota</taxon>
        <taxon>Bacilli</taxon>
        <taxon>Bacillales</taxon>
        <taxon>Bacillaceae</taxon>
        <taxon>Evansella</taxon>
    </lineage>
</organism>
<dbReference type="PANTHER" id="PTHR34322:SF2">
    <property type="entry name" value="TRANSPOSASE IS200-LIKE DOMAIN-CONTAINING PROTEIN"/>
    <property type="match status" value="1"/>
</dbReference>
<dbReference type="InterPro" id="IPR036515">
    <property type="entry name" value="Transposase_17_sf"/>
</dbReference>
<dbReference type="OrthoDB" id="9788881at2"/>
<dbReference type="GO" id="GO:0003677">
    <property type="term" value="F:DNA binding"/>
    <property type="evidence" value="ECO:0007669"/>
    <property type="project" value="InterPro"/>
</dbReference>
<dbReference type="PANTHER" id="PTHR34322">
    <property type="entry name" value="TRANSPOSASE, Y1_TNP DOMAIN-CONTAINING"/>
    <property type="match status" value="1"/>
</dbReference>
<dbReference type="EMBL" id="CP002394">
    <property type="protein sequence ID" value="ADU32125.1"/>
    <property type="molecule type" value="Genomic_DNA"/>
</dbReference>
<dbReference type="AlphaFoldDB" id="E6TUX3"/>
<feature type="domain" description="Transposase IS200-like" evidence="1">
    <location>
        <begin position="9"/>
        <end position="123"/>
    </location>
</feature>
<dbReference type="SMART" id="SM01321">
    <property type="entry name" value="Y1_Tnp"/>
    <property type="match status" value="1"/>
</dbReference>
<dbReference type="Proteomes" id="UP000001401">
    <property type="component" value="Chromosome"/>
</dbReference>
<name>E6TUX3_EVAC2</name>